<evidence type="ECO:0000256" key="5">
    <source>
        <dbReference type="ARBA" id="ARBA00023065"/>
    </source>
</evidence>
<evidence type="ECO:0000256" key="2">
    <source>
        <dbReference type="ARBA" id="ARBA00022448"/>
    </source>
</evidence>
<dbReference type="PRINTS" id="PR00762">
    <property type="entry name" value="CLCHANNEL"/>
</dbReference>
<evidence type="ECO:0000256" key="4">
    <source>
        <dbReference type="ARBA" id="ARBA00022989"/>
    </source>
</evidence>
<dbReference type="GO" id="GO:0005254">
    <property type="term" value="F:chloride channel activity"/>
    <property type="evidence" value="ECO:0007669"/>
    <property type="project" value="UniProtKB-KW"/>
</dbReference>
<dbReference type="Gene3D" id="3.10.580.10">
    <property type="entry name" value="CBS-domain"/>
    <property type="match status" value="1"/>
</dbReference>
<evidence type="ECO:0000256" key="7">
    <source>
        <dbReference type="ARBA" id="ARBA00023173"/>
    </source>
</evidence>
<evidence type="ECO:0000256" key="11">
    <source>
        <dbReference type="SAM" id="Phobius"/>
    </source>
</evidence>
<feature type="transmembrane region" description="Helical" evidence="11">
    <location>
        <begin position="206"/>
        <end position="232"/>
    </location>
</feature>
<evidence type="ECO:0000256" key="8">
    <source>
        <dbReference type="ARBA" id="ARBA00023214"/>
    </source>
</evidence>
<dbReference type="PANTHER" id="PTHR43427">
    <property type="entry name" value="CHLORIDE CHANNEL PROTEIN CLC-E"/>
    <property type="match status" value="1"/>
</dbReference>
<dbReference type="InterPro" id="IPR050368">
    <property type="entry name" value="ClC-type_chloride_channel"/>
</dbReference>
<protein>
    <submittedName>
        <fullName evidence="13">Chloride channel protein</fullName>
    </submittedName>
</protein>
<feature type="domain" description="CBS" evidence="12">
    <location>
        <begin position="535"/>
        <end position="595"/>
    </location>
</feature>
<gene>
    <name evidence="13" type="ORF">H5P27_10415</name>
</gene>
<dbReference type="Gene3D" id="1.10.3080.10">
    <property type="entry name" value="Clc chloride channel"/>
    <property type="match status" value="1"/>
</dbReference>
<evidence type="ECO:0000256" key="3">
    <source>
        <dbReference type="ARBA" id="ARBA00022692"/>
    </source>
</evidence>
<dbReference type="PANTHER" id="PTHR43427:SF6">
    <property type="entry name" value="CHLORIDE CHANNEL PROTEIN CLC-E"/>
    <property type="match status" value="1"/>
</dbReference>
<feature type="transmembrane region" description="Helical" evidence="11">
    <location>
        <begin position="70"/>
        <end position="91"/>
    </location>
</feature>
<dbReference type="InterPro" id="IPR001807">
    <property type="entry name" value="ClC"/>
</dbReference>
<dbReference type="SUPFAM" id="SSF54631">
    <property type="entry name" value="CBS-domain pair"/>
    <property type="match status" value="1"/>
</dbReference>
<dbReference type="Pfam" id="PF00571">
    <property type="entry name" value="CBS"/>
    <property type="match status" value="2"/>
</dbReference>
<feature type="transmembrane region" description="Helical" evidence="11">
    <location>
        <begin position="323"/>
        <end position="345"/>
    </location>
</feature>
<evidence type="ECO:0000256" key="6">
    <source>
        <dbReference type="ARBA" id="ARBA00023136"/>
    </source>
</evidence>
<dbReference type="InterPro" id="IPR046342">
    <property type="entry name" value="CBS_dom_sf"/>
</dbReference>
<dbReference type="SUPFAM" id="SSF81340">
    <property type="entry name" value="Clc chloride channel"/>
    <property type="match status" value="1"/>
</dbReference>
<sequence length="595" mass="63994">MSRSDRSFYRVSRRWFADLMGRLALSQKSRFNLLAILIGLTSGGSAVAFHKSIHWAELNWIHRMSEIPGWWGVAALILLPTFGGLFVGFLIKYWAPEAAGSGIPQVKASYFLKFGRIRFRAAMGKFVLGTASIGSGASLGREGPTVHIAAAIASWVGRWFGLAPRQIMALIPLGCAGGIAAAFNTPLAAIVFAIEEIMGDLKHKAFAGIVMVAVIAAVIERSILGTASVFTVPAHSDHLSLLSLLMSVVLGVIAGFVSHLFVEGMLRARERVKLVRGPFDWMMPGVGGLLTGCTGAIVYTNLGHMGVFGIGYDDLSSALAGSLALGGLLALFIGKFAATIFSYASGGSGGIFAPVLFIGAMLGGTIGTLAEMVVGNTGELPHMLALVGMGALFAGVIRAPVTSILIIFELTGDYNLILPIMLANLSAYAIAGKLRQVPIYEALLLQDGVNLRKFPILRPSQGWQSMPVSSIMTNTVHTLNAEMPLGEAWETIRNEGFKVYPVVDREMHYVGLVHRKGVRIVSEQSPKKQVQDIFISDTFPKVYPDTKIKDAAKQFVNTEWIALPVVSRLDNGRVIGVVTLHDITRQQFLQETKGD</sequence>
<dbReference type="CDD" id="cd00400">
    <property type="entry name" value="Voltage_gated_ClC"/>
    <property type="match status" value="1"/>
</dbReference>
<dbReference type="PROSITE" id="PS51371">
    <property type="entry name" value="CBS"/>
    <property type="match status" value="2"/>
</dbReference>
<feature type="transmembrane region" description="Helical" evidence="11">
    <location>
        <begin position="414"/>
        <end position="431"/>
    </location>
</feature>
<evidence type="ECO:0000256" key="9">
    <source>
        <dbReference type="ARBA" id="ARBA00023303"/>
    </source>
</evidence>
<feature type="transmembrane region" description="Helical" evidence="11">
    <location>
        <begin position="167"/>
        <end position="194"/>
    </location>
</feature>
<reference evidence="13 14" key="1">
    <citation type="submission" date="2020-07" db="EMBL/GenBank/DDBJ databases">
        <authorList>
            <person name="Feng X."/>
        </authorList>
    </citation>
    <scope>NUCLEOTIDE SEQUENCE [LARGE SCALE GENOMIC DNA]</scope>
    <source>
        <strain evidence="13 14">JCM23202</strain>
    </source>
</reference>
<keyword evidence="9" id="KW-0407">Ion channel</keyword>
<evidence type="ECO:0000256" key="1">
    <source>
        <dbReference type="ARBA" id="ARBA00004141"/>
    </source>
</evidence>
<accession>A0A7X1E8M8</accession>
<feature type="transmembrane region" description="Helical" evidence="11">
    <location>
        <begin position="386"/>
        <end position="408"/>
    </location>
</feature>
<keyword evidence="10" id="KW-0129">CBS domain</keyword>
<dbReference type="InterPro" id="IPR014743">
    <property type="entry name" value="Cl-channel_core"/>
</dbReference>
<keyword evidence="6 11" id="KW-0472">Membrane</keyword>
<dbReference type="GO" id="GO:0034707">
    <property type="term" value="C:chloride channel complex"/>
    <property type="evidence" value="ECO:0007669"/>
    <property type="project" value="UniProtKB-KW"/>
</dbReference>
<keyword evidence="14" id="KW-1185">Reference proteome</keyword>
<dbReference type="SMART" id="SM00116">
    <property type="entry name" value="CBS"/>
    <property type="match status" value="2"/>
</dbReference>
<dbReference type="EMBL" id="JACHVC010000012">
    <property type="protein sequence ID" value="MBC2606456.1"/>
    <property type="molecule type" value="Genomic_DNA"/>
</dbReference>
<dbReference type="CDD" id="cd02205">
    <property type="entry name" value="CBS_pair_SF"/>
    <property type="match status" value="1"/>
</dbReference>
<dbReference type="InterPro" id="IPR000644">
    <property type="entry name" value="CBS_dom"/>
</dbReference>
<keyword evidence="5" id="KW-0406">Ion transport</keyword>
<evidence type="ECO:0000313" key="14">
    <source>
        <dbReference type="Proteomes" id="UP000526501"/>
    </source>
</evidence>
<organism evidence="13 14">
    <name type="scientific">Pelagicoccus albus</name>
    <dbReference type="NCBI Taxonomy" id="415222"/>
    <lineage>
        <taxon>Bacteria</taxon>
        <taxon>Pseudomonadati</taxon>
        <taxon>Verrucomicrobiota</taxon>
        <taxon>Opitutia</taxon>
        <taxon>Puniceicoccales</taxon>
        <taxon>Pelagicoccaceae</taxon>
        <taxon>Pelagicoccus</taxon>
    </lineage>
</organism>
<dbReference type="Pfam" id="PF00654">
    <property type="entry name" value="Voltage_CLC"/>
    <property type="match status" value="1"/>
</dbReference>
<evidence type="ECO:0000313" key="13">
    <source>
        <dbReference type="EMBL" id="MBC2606456.1"/>
    </source>
</evidence>
<name>A0A7X1E8M8_9BACT</name>
<keyword evidence="2" id="KW-0813">Transport</keyword>
<feature type="transmembrane region" description="Helical" evidence="11">
    <location>
        <begin position="351"/>
        <end position="374"/>
    </location>
</feature>
<comment type="caution">
    <text evidence="13">The sequence shown here is derived from an EMBL/GenBank/DDBJ whole genome shotgun (WGS) entry which is preliminary data.</text>
</comment>
<feature type="transmembrane region" description="Helical" evidence="11">
    <location>
        <begin position="281"/>
        <end position="302"/>
    </location>
</feature>
<feature type="transmembrane region" description="Helical" evidence="11">
    <location>
        <begin position="239"/>
        <end position="261"/>
    </location>
</feature>
<keyword evidence="3 11" id="KW-0812">Transmembrane</keyword>
<keyword evidence="8" id="KW-0868">Chloride</keyword>
<comment type="subcellular location">
    <subcellularLocation>
        <location evidence="1">Membrane</location>
        <topology evidence="1">Multi-pass membrane protein</topology>
    </subcellularLocation>
</comment>
<keyword evidence="7" id="KW-0869">Chloride channel</keyword>
<keyword evidence="4 11" id="KW-1133">Transmembrane helix</keyword>
<evidence type="ECO:0000259" key="12">
    <source>
        <dbReference type="PROSITE" id="PS51371"/>
    </source>
</evidence>
<feature type="domain" description="CBS" evidence="12">
    <location>
        <begin position="472"/>
        <end position="530"/>
    </location>
</feature>
<proteinExistence type="predicted"/>
<dbReference type="RefSeq" id="WP_185660328.1">
    <property type="nucleotide sequence ID" value="NZ_CAWPOO010000012.1"/>
</dbReference>
<evidence type="ECO:0000256" key="10">
    <source>
        <dbReference type="PROSITE-ProRule" id="PRU00703"/>
    </source>
</evidence>
<dbReference type="AlphaFoldDB" id="A0A7X1E8M8"/>
<dbReference type="Proteomes" id="UP000526501">
    <property type="component" value="Unassembled WGS sequence"/>
</dbReference>